<dbReference type="InterPro" id="IPR010086">
    <property type="entry name" value="Flavodoxin_lc"/>
</dbReference>
<reference evidence="11 12" key="1">
    <citation type="journal article" date="2019" name="Genome Biol. Evol.">
        <title>Day and night: Metabolic profiles and evolutionary relationships of six axenic non-marine cyanobacteria.</title>
        <authorList>
            <person name="Will S.E."/>
            <person name="Henke P."/>
            <person name="Boedeker C."/>
            <person name="Huang S."/>
            <person name="Brinkmann H."/>
            <person name="Rohde M."/>
            <person name="Jarek M."/>
            <person name="Friedl T."/>
            <person name="Seufert S."/>
            <person name="Schumacher M."/>
            <person name="Overmann J."/>
            <person name="Neumann-Schaal M."/>
            <person name="Petersen J."/>
        </authorList>
    </citation>
    <scope>NUCLEOTIDE SEQUENCE [LARGE SCALE GENOMIC DNA]</scope>
    <source>
        <strain evidence="11 12">SAG 39.79</strain>
    </source>
</reference>
<keyword evidence="7 9" id="KW-0288">FMN</keyword>
<evidence type="ECO:0000256" key="3">
    <source>
        <dbReference type="ARBA" id="ARBA00005267"/>
    </source>
</evidence>
<dbReference type="InterPro" id="IPR050619">
    <property type="entry name" value="Flavodoxin"/>
</dbReference>
<dbReference type="Proteomes" id="UP000282574">
    <property type="component" value="Unassembled WGS sequence"/>
</dbReference>
<name>A0AB37UT56_9CYAN</name>
<dbReference type="GO" id="GO:0009055">
    <property type="term" value="F:electron transfer activity"/>
    <property type="evidence" value="ECO:0007669"/>
    <property type="project" value="UniProtKB-UniRule"/>
</dbReference>
<keyword evidence="6 9" id="KW-0285">Flavoprotein</keyword>
<dbReference type="PANTHER" id="PTHR42809">
    <property type="entry name" value="FLAVODOXIN 2"/>
    <property type="match status" value="1"/>
</dbReference>
<dbReference type="SUPFAM" id="SSF52218">
    <property type="entry name" value="Flavoproteins"/>
    <property type="match status" value="1"/>
</dbReference>
<dbReference type="EMBL" id="RSCK01000001">
    <property type="protein sequence ID" value="RUT14675.1"/>
    <property type="molecule type" value="Genomic_DNA"/>
</dbReference>
<accession>A0AB37UT56</accession>
<keyword evidence="12" id="KW-1185">Reference proteome</keyword>
<comment type="cofactor">
    <cofactor evidence="1 9">
        <name>FMN</name>
        <dbReference type="ChEBI" id="CHEBI:58210"/>
    </cofactor>
</comment>
<dbReference type="NCBIfam" id="NF006739">
    <property type="entry name" value="PRK09267.1-5"/>
    <property type="match status" value="1"/>
</dbReference>
<evidence type="ECO:0000259" key="10">
    <source>
        <dbReference type="PROSITE" id="PS50902"/>
    </source>
</evidence>
<organism evidence="11 12">
    <name type="scientific">Chroococcidiopsis cubana SAG 39.79</name>
    <dbReference type="NCBI Taxonomy" id="388085"/>
    <lineage>
        <taxon>Bacteria</taxon>
        <taxon>Bacillati</taxon>
        <taxon>Cyanobacteriota</taxon>
        <taxon>Cyanophyceae</taxon>
        <taxon>Chroococcidiopsidales</taxon>
        <taxon>Chroococcidiopsidaceae</taxon>
        <taxon>Chroococcidiopsis</taxon>
    </lineage>
</organism>
<evidence type="ECO:0000256" key="6">
    <source>
        <dbReference type="ARBA" id="ARBA00022630"/>
    </source>
</evidence>
<evidence type="ECO:0000313" key="12">
    <source>
        <dbReference type="Proteomes" id="UP000282574"/>
    </source>
</evidence>
<dbReference type="PANTHER" id="PTHR42809:SF1">
    <property type="entry name" value="FLAVODOXIN 1"/>
    <property type="match status" value="1"/>
</dbReference>
<evidence type="ECO:0000256" key="2">
    <source>
        <dbReference type="ARBA" id="ARBA00003297"/>
    </source>
</evidence>
<evidence type="ECO:0000256" key="9">
    <source>
        <dbReference type="PIRNR" id="PIRNR038996"/>
    </source>
</evidence>
<dbReference type="InterPro" id="IPR001226">
    <property type="entry name" value="Flavodoxin_CS"/>
</dbReference>
<evidence type="ECO:0000256" key="4">
    <source>
        <dbReference type="ARBA" id="ARBA00017869"/>
    </source>
</evidence>
<keyword evidence="8 9" id="KW-0249">Electron transport</keyword>
<dbReference type="InterPro" id="IPR008254">
    <property type="entry name" value="Flavodoxin/NO_synth"/>
</dbReference>
<protein>
    <recommendedName>
        <fullName evidence="4 9">Flavodoxin</fullName>
    </recommendedName>
</protein>
<dbReference type="Gene3D" id="3.40.50.360">
    <property type="match status" value="1"/>
</dbReference>
<dbReference type="PROSITE" id="PS50902">
    <property type="entry name" value="FLAVODOXIN_LIKE"/>
    <property type="match status" value="1"/>
</dbReference>
<feature type="domain" description="Flavodoxin-like" evidence="10">
    <location>
        <begin position="4"/>
        <end position="165"/>
    </location>
</feature>
<evidence type="ECO:0000256" key="7">
    <source>
        <dbReference type="ARBA" id="ARBA00022643"/>
    </source>
</evidence>
<dbReference type="PROSITE" id="PS00201">
    <property type="entry name" value="FLAVODOXIN"/>
    <property type="match status" value="1"/>
</dbReference>
<dbReference type="AlphaFoldDB" id="A0AB37UT56"/>
<comment type="similarity">
    <text evidence="3 9">Belongs to the flavodoxin family.</text>
</comment>
<evidence type="ECO:0000256" key="1">
    <source>
        <dbReference type="ARBA" id="ARBA00001917"/>
    </source>
</evidence>
<comment type="caution">
    <text evidence="11">The sequence shown here is derived from an EMBL/GenBank/DDBJ whole genome shotgun (WGS) entry which is preliminary data.</text>
</comment>
<keyword evidence="5 9" id="KW-0813">Transport</keyword>
<dbReference type="PIRSF" id="PIRSF038996">
    <property type="entry name" value="FldA"/>
    <property type="match status" value="1"/>
</dbReference>
<dbReference type="Pfam" id="PF00258">
    <property type="entry name" value="Flavodoxin_1"/>
    <property type="match status" value="1"/>
</dbReference>
<evidence type="ECO:0000256" key="5">
    <source>
        <dbReference type="ARBA" id="ARBA00022448"/>
    </source>
</evidence>
<evidence type="ECO:0000313" key="11">
    <source>
        <dbReference type="EMBL" id="RUT14675.1"/>
    </source>
</evidence>
<gene>
    <name evidence="11" type="primary">isiB</name>
    <name evidence="11" type="ORF">DSM107010_02210</name>
</gene>
<sequence length="176" mass="19934">MSKIGLFYGTQTGYTQTAAEMIQQEFGGENVVTLYDISKTEPSDFNDYDYIIIGCPTWNVGELQDDWGNFFDRLDEIDFTGKKVAYFGEGDQVGYAYSFQDAMGILEEKISELGGETVGYWSTEGYDFTESKAVRDERFVGLALDEDNQSDLTEERIKTWVAQLKQEFGLQTEATV</sequence>
<dbReference type="NCBIfam" id="NF006736">
    <property type="entry name" value="PRK09267.1-2"/>
    <property type="match status" value="1"/>
</dbReference>
<proteinExistence type="inferred from homology"/>
<dbReference type="RefSeq" id="WP_106165899.1">
    <property type="nucleotide sequence ID" value="NZ_JAVKZF010000005.1"/>
</dbReference>
<evidence type="ECO:0000256" key="8">
    <source>
        <dbReference type="ARBA" id="ARBA00022982"/>
    </source>
</evidence>
<dbReference type="InterPro" id="IPR029039">
    <property type="entry name" value="Flavoprotein-like_sf"/>
</dbReference>
<dbReference type="NCBIfam" id="TIGR01752">
    <property type="entry name" value="flav_long"/>
    <property type="match status" value="1"/>
</dbReference>
<dbReference type="GO" id="GO:0010181">
    <property type="term" value="F:FMN binding"/>
    <property type="evidence" value="ECO:0007669"/>
    <property type="project" value="UniProtKB-UniRule"/>
</dbReference>
<dbReference type="NCBIfam" id="NF006738">
    <property type="entry name" value="PRK09267.1-4"/>
    <property type="match status" value="1"/>
</dbReference>
<comment type="function">
    <text evidence="2 9">Low-potential electron donor to a number of redox enzymes.</text>
</comment>